<dbReference type="GO" id="GO:0006508">
    <property type="term" value="P:proteolysis"/>
    <property type="evidence" value="ECO:0007669"/>
    <property type="project" value="UniProtKB-KW"/>
</dbReference>
<gene>
    <name evidence="7" type="ORF">CLUMA_CG008654</name>
</gene>
<evidence type="ECO:0000256" key="4">
    <source>
        <dbReference type="SAM" id="MobiDB-lite"/>
    </source>
</evidence>
<feature type="region of interest" description="Disordered" evidence="4">
    <location>
        <begin position="555"/>
        <end position="613"/>
    </location>
</feature>
<evidence type="ECO:0000256" key="5">
    <source>
        <dbReference type="SAM" id="SignalP"/>
    </source>
</evidence>
<keyword evidence="8" id="KW-1185">Reference proteome</keyword>
<organism evidence="7 8">
    <name type="scientific">Clunio marinus</name>
    <dbReference type="NCBI Taxonomy" id="568069"/>
    <lineage>
        <taxon>Eukaryota</taxon>
        <taxon>Metazoa</taxon>
        <taxon>Ecdysozoa</taxon>
        <taxon>Arthropoda</taxon>
        <taxon>Hexapoda</taxon>
        <taxon>Insecta</taxon>
        <taxon>Pterygota</taxon>
        <taxon>Neoptera</taxon>
        <taxon>Endopterygota</taxon>
        <taxon>Diptera</taxon>
        <taxon>Nematocera</taxon>
        <taxon>Chironomoidea</taxon>
        <taxon>Chironomidae</taxon>
        <taxon>Clunio</taxon>
    </lineage>
</organism>
<dbReference type="InterPro" id="IPR029190">
    <property type="entry name" value="Rrp14/SURF6_C"/>
</dbReference>
<accession>A0A1J1I8W9</accession>
<feature type="chain" id="PRO_5012294806" evidence="5">
    <location>
        <begin position="18"/>
        <end position="613"/>
    </location>
</feature>
<feature type="compositionally biased region" description="Basic residues" evidence="4">
    <location>
        <begin position="555"/>
        <end position="567"/>
    </location>
</feature>
<keyword evidence="3" id="KW-0064">Aspartyl protease</keyword>
<feature type="disulfide bond" evidence="2">
    <location>
        <begin position="238"/>
        <end position="242"/>
    </location>
</feature>
<evidence type="ECO:0000256" key="3">
    <source>
        <dbReference type="RuleBase" id="RU000454"/>
    </source>
</evidence>
<evidence type="ECO:0000256" key="1">
    <source>
        <dbReference type="ARBA" id="ARBA00007447"/>
    </source>
</evidence>
<evidence type="ECO:0000259" key="6">
    <source>
        <dbReference type="PROSITE" id="PS51767"/>
    </source>
</evidence>
<keyword evidence="5" id="KW-0732">Signal</keyword>
<dbReference type="InterPro" id="IPR021109">
    <property type="entry name" value="Peptidase_aspartic_dom_sf"/>
</dbReference>
<dbReference type="STRING" id="568069.A0A1J1I8W9"/>
<feature type="compositionally biased region" description="Basic and acidic residues" evidence="4">
    <location>
        <begin position="571"/>
        <end position="602"/>
    </location>
</feature>
<comment type="similarity">
    <text evidence="1 3">Belongs to the peptidase A1 family.</text>
</comment>
<dbReference type="GO" id="GO:0004190">
    <property type="term" value="F:aspartic-type endopeptidase activity"/>
    <property type="evidence" value="ECO:0007669"/>
    <property type="project" value="UniProtKB-KW"/>
</dbReference>
<dbReference type="FunFam" id="2.40.70.10:FF:000044">
    <property type="entry name" value="Lysosomal aspartic protease"/>
    <property type="match status" value="1"/>
</dbReference>
<dbReference type="InterPro" id="IPR001461">
    <property type="entry name" value="Aspartic_peptidase_A1"/>
</dbReference>
<evidence type="ECO:0000313" key="7">
    <source>
        <dbReference type="EMBL" id="CRK95406.1"/>
    </source>
</evidence>
<feature type="disulfide bond" evidence="2">
    <location>
        <begin position="74"/>
        <end position="81"/>
    </location>
</feature>
<dbReference type="Pfam" id="PF00026">
    <property type="entry name" value="Asp"/>
    <property type="match status" value="1"/>
</dbReference>
<keyword evidence="3" id="KW-0378">Hydrolase</keyword>
<evidence type="ECO:0000256" key="2">
    <source>
        <dbReference type="PIRSR" id="PIRSR601461-2"/>
    </source>
</evidence>
<dbReference type="Gene3D" id="2.40.70.10">
    <property type="entry name" value="Acid Proteases"/>
    <property type="match status" value="2"/>
</dbReference>
<dbReference type="PANTHER" id="PTHR47966:SF51">
    <property type="entry name" value="BETA-SITE APP-CLEAVING ENZYME, ISOFORM A-RELATED"/>
    <property type="match status" value="1"/>
</dbReference>
<name>A0A1J1I8W9_9DIPT</name>
<dbReference type="FunFam" id="2.40.70.10:FF:000008">
    <property type="entry name" value="Cathepsin D"/>
    <property type="match status" value="1"/>
</dbReference>
<sequence length="613" mass="68367">MRNLLAILFLPILLANGDLIRVGLHKTDSVRSHFLSVGTDLTEVKLPTIAGPAPEPLSNYLDGSSNLWVPSKKCSLTNIACLLHNKYNAGKSSTYEKNGTAFHIQYGSGSLSGYLSTDVVSIAGLNIQKQTFAEAISEPGLVFVAAKFDGILGLGYKSISVDGVEPPFYNMFNQNLIQQPVFSFYLNRDPSAAVGGEIIFGGSDPDHYTGDFTYLPVSRKAYWQFGMDGVKVNDKSFCSSGCQAIADTGTSLIAGPTEEVTSINKLIGGTPILNGQYMVDCSLIPQLPKIQFTLAGKDFELEGADYVLRISQMGKTICLSGFMGIDIPPPNGPLWILGDVFIGKYYTEFDFGNDRVGFAAFEVPETVESDSDDYDVSVKTSKKKAKLTLMKQFNQKQETEDTEEISEVLKQKFDQRKICKASNKSNRKLQKQKKKNILKNKSLIKAGFMKQQELVRVKKEEPSSENQKKSSVFNNEGKLFFSKIKIDGEKAQRDGDTHPRLNLGKLVAHKKKVAELIESGKKEEAKEEKEKNLWSAAFKKTQGIKVKDNPDILKKVIKKRKMKKVKSKSTWSEREKKMKEKQAARQKKRQDNLDKRKTDNLKTKKAKQQKRGT</sequence>
<evidence type="ECO:0000313" key="8">
    <source>
        <dbReference type="Proteomes" id="UP000183832"/>
    </source>
</evidence>
<dbReference type="GO" id="GO:0005764">
    <property type="term" value="C:lysosome"/>
    <property type="evidence" value="ECO:0007669"/>
    <property type="project" value="TreeGrafter"/>
</dbReference>
<dbReference type="SUPFAM" id="SSF50630">
    <property type="entry name" value="Acid proteases"/>
    <property type="match status" value="1"/>
</dbReference>
<dbReference type="InterPro" id="IPR033121">
    <property type="entry name" value="PEPTIDASE_A1"/>
</dbReference>
<dbReference type="Proteomes" id="UP000183832">
    <property type="component" value="Unassembled WGS sequence"/>
</dbReference>
<dbReference type="PRINTS" id="PR00792">
    <property type="entry name" value="PEPSIN"/>
</dbReference>
<dbReference type="PROSITE" id="PS00141">
    <property type="entry name" value="ASP_PROTEASE"/>
    <property type="match status" value="1"/>
</dbReference>
<reference evidence="7 8" key="1">
    <citation type="submission" date="2015-04" db="EMBL/GenBank/DDBJ databases">
        <authorList>
            <person name="Syromyatnikov M.Y."/>
            <person name="Popov V.N."/>
        </authorList>
    </citation>
    <scope>NUCLEOTIDE SEQUENCE [LARGE SCALE GENOMIC DNA]</scope>
</reference>
<protein>
    <submittedName>
        <fullName evidence="7">CLUMA_CG008654, isoform A</fullName>
    </submittedName>
</protein>
<feature type="domain" description="Peptidase A1" evidence="6">
    <location>
        <begin position="43"/>
        <end position="359"/>
    </location>
</feature>
<keyword evidence="2" id="KW-1015">Disulfide bond</keyword>
<keyword evidence="3" id="KW-0645">Protease</keyword>
<proteinExistence type="inferred from homology"/>
<dbReference type="AlphaFoldDB" id="A0A1J1I8W9"/>
<dbReference type="OrthoDB" id="771136at2759"/>
<feature type="disulfide bond" evidence="2">
    <location>
        <begin position="281"/>
        <end position="318"/>
    </location>
</feature>
<dbReference type="Pfam" id="PF04935">
    <property type="entry name" value="SURF6"/>
    <property type="match status" value="1"/>
</dbReference>
<dbReference type="EMBL" id="CVRI01000041">
    <property type="protein sequence ID" value="CRK95406.1"/>
    <property type="molecule type" value="Genomic_DNA"/>
</dbReference>
<dbReference type="InterPro" id="IPR001969">
    <property type="entry name" value="Aspartic_peptidase_AS"/>
</dbReference>
<feature type="compositionally biased region" description="Basic residues" evidence="4">
    <location>
        <begin position="603"/>
        <end position="613"/>
    </location>
</feature>
<dbReference type="PANTHER" id="PTHR47966">
    <property type="entry name" value="BETA-SITE APP-CLEAVING ENZYME, ISOFORM A-RELATED"/>
    <property type="match status" value="1"/>
</dbReference>
<dbReference type="Gene3D" id="2.60.40.1960">
    <property type="match status" value="1"/>
</dbReference>
<dbReference type="PROSITE" id="PS51767">
    <property type="entry name" value="PEPTIDASE_A1"/>
    <property type="match status" value="1"/>
</dbReference>
<feature type="signal peptide" evidence="5">
    <location>
        <begin position="1"/>
        <end position="17"/>
    </location>
</feature>